<feature type="region of interest" description="Disordered" evidence="3">
    <location>
        <begin position="1"/>
        <end position="38"/>
    </location>
</feature>
<evidence type="ECO:0000313" key="5">
    <source>
        <dbReference type="EMBL" id="CAE8686595.1"/>
    </source>
</evidence>
<name>A0A813JX12_POLGL</name>
<feature type="compositionally biased region" description="Low complexity" evidence="3">
    <location>
        <begin position="72"/>
        <end position="83"/>
    </location>
</feature>
<feature type="domain" description="Cold-shock" evidence="4">
    <location>
        <begin position="318"/>
        <end position="382"/>
    </location>
</feature>
<evidence type="ECO:0000256" key="1">
    <source>
        <dbReference type="ARBA" id="ARBA00022884"/>
    </source>
</evidence>
<dbReference type="GO" id="GO:0003730">
    <property type="term" value="F:mRNA 3'-UTR binding"/>
    <property type="evidence" value="ECO:0007669"/>
    <property type="project" value="TreeGrafter"/>
</dbReference>
<feature type="region of interest" description="Disordered" evidence="3">
    <location>
        <begin position="125"/>
        <end position="217"/>
    </location>
</feature>
<dbReference type="InterPro" id="IPR012340">
    <property type="entry name" value="NA-bd_OB-fold"/>
</dbReference>
<dbReference type="PROSITE" id="PS50084">
    <property type="entry name" value="KH_TYPE_1"/>
    <property type="match status" value="1"/>
</dbReference>
<evidence type="ECO:0000313" key="6">
    <source>
        <dbReference type="Proteomes" id="UP000626109"/>
    </source>
</evidence>
<dbReference type="GO" id="GO:0043488">
    <property type="term" value="P:regulation of mRNA stability"/>
    <property type="evidence" value="ECO:0007669"/>
    <property type="project" value="TreeGrafter"/>
</dbReference>
<reference evidence="5" key="1">
    <citation type="submission" date="2021-02" db="EMBL/GenBank/DDBJ databases">
        <authorList>
            <person name="Dougan E. K."/>
            <person name="Rhodes N."/>
            <person name="Thang M."/>
            <person name="Chan C."/>
        </authorList>
    </citation>
    <scope>NUCLEOTIDE SEQUENCE</scope>
</reference>
<feature type="compositionally biased region" description="Low complexity" evidence="3">
    <location>
        <begin position="1260"/>
        <end position="1282"/>
    </location>
</feature>
<dbReference type="PANTHER" id="PTHR12962">
    <property type="entry name" value="CALCIUM-REGULATED HEAT STABLE PROTEIN CRHSP-24-RELATED"/>
    <property type="match status" value="1"/>
</dbReference>
<dbReference type="PANTHER" id="PTHR12962:SF1">
    <property type="entry name" value="COLD SHOCK DOMAIN-CONTAINING PROTEIN CG9705"/>
    <property type="match status" value="1"/>
</dbReference>
<evidence type="ECO:0000256" key="3">
    <source>
        <dbReference type="SAM" id="MobiDB-lite"/>
    </source>
</evidence>
<dbReference type="InterPro" id="IPR052069">
    <property type="entry name" value="Ca-reg_mRNA-binding_domain"/>
</dbReference>
<proteinExistence type="predicted"/>
<dbReference type="Gene3D" id="2.40.50.140">
    <property type="entry name" value="Nucleic acid-binding proteins"/>
    <property type="match status" value="3"/>
</dbReference>
<feature type="domain" description="Cold-shock" evidence="4">
    <location>
        <begin position="709"/>
        <end position="774"/>
    </location>
</feature>
<feature type="region of interest" description="Disordered" evidence="3">
    <location>
        <begin position="1260"/>
        <end position="1339"/>
    </location>
</feature>
<protein>
    <recommendedName>
        <fullName evidence="4">Cold-shock domain-containing protein</fullName>
    </recommendedName>
</protein>
<dbReference type="InterPro" id="IPR036612">
    <property type="entry name" value="KH_dom_type_1_sf"/>
</dbReference>
<evidence type="ECO:0000256" key="2">
    <source>
        <dbReference type="PROSITE-ProRule" id="PRU00117"/>
    </source>
</evidence>
<evidence type="ECO:0000259" key="4">
    <source>
        <dbReference type="SMART" id="SM00357"/>
    </source>
</evidence>
<dbReference type="GO" id="GO:0005737">
    <property type="term" value="C:cytoplasm"/>
    <property type="evidence" value="ECO:0007669"/>
    <property type="project" value="TreeGrafter"/>
</dbReference>
<feature type="region of interest" description="Disordered" evidence="3">
    <location>
        <begin position="64"/>
        <end position="88"/>
    </location>
</feature>
<organism evidence="5 6">
    <name type="scientific">Polarella glacialis</name>
    <name type="common">Dinoflagellate</name>
    <dbReference type="NCBI Taxonomy" id="89957"/>
    <lineage>
        <taxon>Eukaryota</taxon>
        <taxon>Sar</taxon>
        <taxon>Alveolata</taxon>
        <taxon>Dinophyceae</taxon>
        <taxon>Suessiales</taxon>
        <taxon>Suessiaceae</taxon>
        <taxon>Polarella</taxon>
    </lineage>
</organism>
<dbReference type="InterPro" id="IPR011129">
    <property type="entry name" value="CSD"/>
</dbReference>
<comment type="caution">
    <text evidence="5">The sequence shown here is derived from an EMBL/GenBank/DDBJ whole genome shotgun (WGS) entry which is preliminary data.</text>
</comment>
<dbReference type="SMART" id="SM00357">
    <property type="entry name" value="CSP"/>
    <property type="match status" value="5"/>
</dbReference>
<dbReference type="SUPFAM" id="SSF54791">
    <property type="entry name" value="Eukaryotic type KH-domain (KH-domain type I)"/>
    <property type="match status" value="1"/>
</dbReference>
<feature type="region of interest" description="Disordered" evidence="3">
    <location>
        <begin position="580"/>
        <end position="605"/>
    </location>
</feature>
<accession>A0A813JX12</accession>
<dbReference type="Gene3D" id="3.30.1370.10">
    <property type="entry name" value="K Homology domain, type 1"/>
    <property type="match status" value="1"/>
</dbReference>
<dbReference type="EMBL" id="CAJNNW010026616">
    <property type="protein sequence ID" value="CAE8686595.1"/>
    <property type="molecule type" value="Genomic_DNA"/>
</dbReference>
<feature type="domain" description="Cold-shock" evidence="4">
    <location>
        <begin position="516"/>
        <end position="580"/>
    </location>
</feature>
<sequence>MLADAADAETGGSATGDGLGSLLDPAAPPFEPLGSQGASLSPFAKEFAMESEVVPARTLNASAEEFVPQATGRGHSSKSSSSCRRGRAFASTSQKLAELLRGVRSQEQRAASVIQRAWRSFARLPGRRSHARRTEQRWSRSSNELWLPPDHREQEQRWPSQHRASASTGPPGSRQRSRSRAGASAPASWSFGQARPAVPEEATRDKNNKWGRPGNTSSALSWEELLAGEHQGTVREWYEDRGFGFVQNARIHELCDHDVFFLRGQFSPEAEVVGAPVHFRVELDDAKRPRVLGASTMRSSSSTQVPLTMDECLTRVHEGVVCDFDAARGRGFIQNSRIHRLLGKDVFFHRAQFESVSDGDTVSFTVELDLEGRPRVKEPARSMALLGVAESGRGNAAAAVPMLRQPCLKELKPQVFTTEILLSSRHEGLVAKYGSAPTEGFVIRNSRILRLCGRDASVSAQSLAGHQDGDLVSFRVQLSPEGAPRAVDLADLGNNGCNGDSDVPLTIQELLVRDLRGVVAELEDGRNFGFIRCRQVQKLCGKDVFFYRDEFPGAGVGDVVSFQVSLDATGRPRTVEAMRSKEGSKAFSTPAVAQPTRNSAGPSSVEDLLHGEHEGVIKEFYAEKGYGFVTSQELLRLLGKDLFFRRGDLGSGVCAPGSAVRVKVEMDRDGRLKARSARSGSAHPEEGFFSEEGNIEELTQEEALAREHVGTITDYNPAKGYGFLRNPGIQRLSGHDVLFHKVQFWGREVGDRVGPFRVEFSSEGRARAVSVPPLEHASVPGLDSPPSPKCPLAFKILVSDSLAAAVIGRGGAGIAELWSGCGARVHVTPRGDCYPELHLRVLTLLAETEEMLVSAISQVIMMASGGESASGASHRSAPQSRSFADLQLRVLLPLPVMEDLESESGAGLQQLRDHMTRAYGGSIWLEREVAVAAGPGAERMLLMKGSSSAIKAATAALAHCLEASRREAWFGEWAARTSTPMDPLFAWDPPQLRLGKQQSGSLTQEELTSKAHVGVIAGGSEFHAFIENDEIRHLTGSNVFVPKSQLWGLKSGEEVTFQVLLDSDGRPRATGLRPVVEKRSGSEEGSWQWHSDCSMSHRTNLDQESDSLSGAVGEDPEEVEVALEADFGPMGLRFSAGFLPQVEAIRPEMRAFWGEQHGIHVGDRLLRVAGLSVEGKKPTYVLEQLSQRPVELAFLRLSRASRRSVPIIDRTTTAAETRTGTSWGYSSSWSPAAASDLSSPWLGSSWHGARGWEAWTSGAASGVKSSGAADGEAAGAAGSRSAWGTDGSTEKWSWDAASKGSWIAGQSWSPNAKDSARHTPGAESHSWTSANHGADEVAP</sequence>
<gene>
    <name evidence="5" type="ORF">PGLA2088_LOCUS25052</name>
</gene>
<dbReference type="Proteomes" id="UP000626109">
    <property type="component" value="Unassembled WGS sequence"/>
</dbReference>
<feature type="compositionally biased region" description="Low complexity" evidence="3">
    <location>
        <begin position="169"/>
        <end position="188"/>
    </location>
</feature>
<feature type="compositionally biased region" description="Polar residues" evidence="3">
    <location>
        <begin position="157"/>
        <end position="168"/>
    </location>
</feature>
<keyword evidence="1 2" id="KW-0694">RNA-binding</keyword>
<feature type="domain" description="Cold-shock" evidence="4">
    <location>
        <begin position="614"/>
        <end position="680"/>
    </location>
</feature>
<feature type="domain" description="Cold-shock" evidence="4">
    <location>
        <begin position="1013"/>
        <end position="1075"/>
    </location>
</feature>